<evidence type="ECO:0000313" key="3">
    <source>
        <dbReference type="EMBL" id="BBC34483.1"/>
    </source>
</evidence>
<sequence length="284" mass="30058">MEPPTHPTRPTGMDKQRLALTALILLPFPLLAACGTESGSDSGSGSVGSGSTKTTVTGVHWNVDSLTVDGKTEKAPDSAYLQIADDGEVNGNYGCNGFGTTATVKGDTIAFGTAQSTDMACLGTPMEFEEAFAGTLTDGEFTAERADGKLTLTSKKGATVKLSEEKPAELYGTKWQINSLMDHEVAQSLPEEVGDKAWFTLDEKSGKLTGSLGCNRVTAEATVSKDRITLGNPGTTRRMCSDSLMAAEKSLLKLFKSTLEYRIDHRTITLTSENDLGISAVADK</sequence>
<name>A0ABN5VPV2_9ACTN</name>
<dbReference type="InterPro" id="IPR005184">
    <property type="entry name" value="DUF306_Meta_HslJ"/>
</dbReference>
<organism evidence="3 4">
    <name type="scientific">Streptomyces graminofaciens</name>
    <dbReference type="NCBI Taxonomy" id="68212"/>
    <lineage>
        <taxon>Bacteria</taxon>
        <taxon>Bacillati</taxon>
        <taxon>Actinomycetota</taxon>
        <taxon>Actinomycetes</taxon>
        <taxon>Kitasatosporales</taxon>
        <taxon>Streptomycetaceae</taxon>
        <taxon>Streptomyces</taxon>
    </lineage>
</organism>
<dbReference type="Proteomes" id="UP001321542">
    <property type="component" value="Chromosome"/>
</dbReference>
<reference evidence="3 4" key="2">
    <citation type="journal article" date="2023" name="ChemBioChem">
        <title>Acyltransferase Domain Exchange between Two Independent Type I Polyketide Synthases in the Same Producer Strain of Macrolide Antibiotics.</title>
        <authorList>
            <person name="Kudo F."/>
            <person name="Kishikawa K."/>
            <person name="Tsuboi K."/>
            <person name="Kido T."/>
            <person name="Usui T."/>
            <person name="Hashimoto J."/>
            <person name="Shin-Ya K."/>
            <person name="Miyanaga A."/>
            <person name="Eguchi T."/>
        </authorList>
    </citation>
    <scope>NUCLEOTIDE SEQUENCE [LARGE SCALE GENOMIC DNA]</scope>
    <source>
        <strain evidence="3 4">A-8890</strain>
    </source>
</reference>
<evidence type="ECO:0000259" key="2">
    <source>
        <dbReference type="Pfam" id="PF03724"/>
    </source>
</evidence>
<accession>A0ABN5VPV2</accession>
<dbReference type="PANTHER" id="PTHR35535:SF2">
    <property type="entry name" value="DUF306 DOMAIN-CONTAINING PROTEIN"/>
    <property type="match status" value="1"/>
</dbReference>
<feature type="signal peptide" evidence="1">
    <location>
        <begin position="1"/>
        <end position="32"/>
    </location>
</feature>
<reference evidence="3 4" key="1">
    <citation type="journal article" date="2010" name="ChemBioChem">
        <title>Cloning and characterization of the biosynthetic gene cluster of 16-membered macrolide antibiotic FD-891: involvement of a dual functional cytochrome P450 monooxygenase catalyzing epoxidation and hydroxylation.</title>
        <authorList>
            <person name="Kudo F."/>
            <person name="Motegi A."/>
            <person name="Mizoue K."/>
            <person name="Eguchi T."/>
        </authorList>
    </citation>
    <scope>NUCLEOTIDE SEQUENCE [LARGE SCALE GENOMIC DNA]</scope>
    <source>
        <strain evidence="3 4">A-8890</strain>
    </source>
</reference>
<gene>
    <name evidence="3" type="ORF">SGFS_057770</name>
</gene>
<dbReference type="InterPro" id="IPR038670">
    <property type="entry name" value="HslJ-like_sf"/>
</dbReference>
<dbReference type="Gene3D" id="2.40.128.270">
    <property type="match status" value="2"/>
</dbReference>
<protein>
    <recommendedName>
        <fullName evidence="2">DUF306 domain-containing protein</fullName>
    </recommendedName>
</protein>
<dbReference type="EMBL" id="AP018448">
    <property type="protein sequence ID" value="BBC34483.1"/>
    <property type="molecule type" value="Genomic_DNA"/>
</dbReference>
<evidence type="ECO:0000256" key="1">
    <source>
        <dbReference type="SAM" id="SignalP"/>
    </source>
</evidence>
<feature type="domain" description="DUF306" evidence="2">
    <location>
        <begin position="55"/>
        <end position="160"/>
    </location>
</feature>
<evidence type="ECO:0000313" key="4">
    <source>
        <dbReference type="Proteomes" id="UP001321542"/>
    </source>
</evidence>
<dbReference type="Pfam" id="PF03724">
    <property type="entry name" value="META"/>
    <property type="match status" value="2"/>
</dbReference>
<feature type="chain" id="PRO_5047239432" description="DUF306 domain-containing protein" evidence="1">
    <location>
        <begin position="33"/>
        <end position="284"/>
    </location>
</feature>
<proteinExistence type="predicted"/>
<keyword evidence="1" id="KW-0732">Signal</keyword>
<dbReference type="PANTHER" id="PTHR35535">
    <property type="entry name" value="HEAT SHOCK PROTEIN HSLJ"/>
    <property type="match status" value="1"/>
</dbReference>
<feature type="domain" description="DUF306" evidence="2">
    <location>
        <begin position="168"/>
        <end position="275"/>
    </location>
</feature>
<keyword evidence="4" id="KW-1185">Reference proteome</keyword>
<dbReference type="InterPro" id="IPR053147">
    <property type="entry name" value="Hsp_HslJ-like"/>
</dbReference>